<dbReference type="Gene3D" id="2.40.30.10">
    <property type="entry name" value="Translation factors"/>
    <property type="match status" value="1"/>
</dbReference>
<evidence type="ECO:0000313" key="3">
    <source>
        <dbReference type="Proteomes" id="UP000198755"/>
    </source>
</evidence>
<sequence>MKLFFSLPFNVRLQECAYTIRAHNAEQGWMAFDFALHGDQGPAAG</sequence>
<dbReference type="Pfam" id="PF08021">
    <property type="entry name" value="FAD_binding_9"/>
    <property type="match status" value="1"/>
</dbReference>
<dbReference type="Proteomes" id="UP000198755">
    <property type="component" value="Unassembled WGS sequence"/>
</dbReference>
<evidence type="ECO:0000313" key="2">
    <source>
        <dbReference type="EMBL" id="SFK35952.1"/>
    </source>
</evidence>
<gene>
    <name evidence="2" type="ORF">SAMN05444581_106224</name>
</gene>
<dbReference type="STRING" id="1612308.SAMN05444581_106224"/>
<evidence type="ECO:0000259" key="1">
    <source>
        <dbReference type="Pfam" id="PF08021"/>
    </source>
</evidence>
<dbReference type="EMBL" id="FOSN01000006">
    <property type="protein sequence ID" value="SFK35952.1"/>
    <property type="molecule type" value="Genomic_DNA"/>
</dbReference>
<name>A0A1I3YVQ2_9HYPH</name>
<reference evidence="2 3" key="1">
    <citation type="submission" date="2016-10" db="EMBL/GenBank/DDBJ databases">
        <authorList>
            <person name="de Groot N.N."/>
        </authorList>
    </citation>
    <scope>NUCLEOTIDE SEQUENCE [LARGE SCALE GENOMIC DNA]</scope>
    <source>
        <strain evidence="2 3">NE2</strain>
    </source>
</reference>
<dbReference type="AlphaFoldDB" id="A0A1I3YVQ2"/>
<dbReference type="RefSeq" id="WP_175492544.1">
    <property type="nucleotide sequence ID" value="NZ_FOSN01000006.1"/>
</dbReference>
<proteinExistence type="predicted"/>
<accession>A0A1I3YVQ2</accession>
<dbReference type="InterPro" id="IPR013113">
    <property type="entry name" value="SIP_FAD-bd"/>
</dbReference>
<organism evidence="2 3">
    <name type="scientific">Methylocapsa palsarum</name>
    <dbReference type="NCBI Taxonomy" id="1612308"/>
    <lineage>
        <taxon>Bacteria</taxon>
        <taxon>Pseudomonadati</taxon>
        <taxon>Pseudomonadota</taxon>
        <taxon>Alphaproteobacteria</taxon>
        <taxon>Hyphomicrobiales</taxon>
        <taxon>Beijerinckiaceae</taxon>
        <taxon>Methylocapsa</taxon>
    </lineage>
</organism>
<keyword evidence="3" id="KW-1185">Reference proteome</keyword>
<protein>
    <submittedName>
        <fullName evidence="2">Siderophore-interacting FAD-binding domain-containing protein</fullName>
    </submittedName>
</protein>
<feature type="domain" description="Siderophore-interacting FAD-binding" evidence="1">
    <location>
        <begin position="10"/>
        <end position="44"/>
    </location>
</feature>